<gene>
    <name evidence="1" type="ORF">Prubr_27460</name>
</gene>
<dbReference type="KEGG" id="pry:Prubr_27460"/>
<dbReference type="RefSeq" id="WP_212825357.1">
    <property type="nucleotide sequence ID" value="NZ_AP023359.1"/>
</dbReference>
<accession>A0A810N2F8</accession>
<reference evidence="1" key="1">
    <citation type="submission" date="2020-08" db="EMBL/GenBank/DDBJ databases">
        <title>Whole genome shotgun sequence of Polymorphospora rubra NBRC 101157.</title>
        <authorList>
            <person name="Komaki H."/>
            <person name="Tamura T."/>
        </authorList>
    </citation>
    <scope>NUCLEOTIDE SEQUENCE</scope>
    <source>
        <strain evidence="1">NBRC 101157</strain>
    </source>
</reference>
<organism evidence="1 2">
    <name type="scientific">Polymorphospora rubra</name>
    <dbReference type="NCBI Taxonomy" id="338584"/>
    <lineage>
        <taxon>Bacteria</taxon>
        <taxon>Bacillati</taxon>
        <taxon>Actinomycetota</taxon>
        <taxon>Actinomycetes</taxon>
        <taxon>Micromonosporales</taxon>
        <taxon>Micromonosporaceae</taxon>
        <taxon>Polymorphospora</taxon>
    </lineage>
</organism>
<keyword evidence="2" id="KW-1185">Reference proteome</keyword>
<evidence type="ECO:0000313" key="1">
    <source>
        <dbReference type="EMBL" id="BCJ65725.1"/>
    </source>
</evidence>
<sequence length="175" mass="19477">MSRTVQEGMDPLEPNLSRDPDEALKELVARADLTDIRVTKWHAELLADEPIEVSELDLKVWTAFRYRASGFDIKYGVEAPLVSPGSDEEVASIQMDVVASFSLTEGERPERELLGSFMDQVAFFVVMPFIREGLHSLSTRIGLEPITLGLLHQGKGAPATAWTSKHQFQGVPLKR</sequence>
<proteinExistence type="predicted"/>
<dbReference type="EMBL" id="AP023359">
    <property type="protein sequence ID" value="BCJ65725.1"/>
    <property type="molecule type" value="Genomic_DNA"/>
</dbReference>
<evidence type="ECO:0000313" key="2">
    <source>
        <dbReference type="Proteomes" id="UP000680866"/>
    </source>
</evidence>
<dbReference type="AlphaFoldDB" id="A0A810N2F8"/>
<name>A0A810N2F8_9ACTN</name>
<dbReference type="Proteomes" id="UP000680866">
    <property type="component" value="Chromosome"/>
</dbReference>
<protein>
    <submittedName>
        <fullName evidence="1">Uncharacterized protein</fullName>
    </submittedName>
</protein>